<organism evidence="2 3">
    <name type="scientific">Cladobotryum mycophilum</name>
    <dbReference type="NCBI Taxonomy" id="491253"/>
    <lineage>
        <taxon>Eukaryota</taxon>
        <taxon>Fungi</taxon>
        <taxon>Dikarya</taxon>
        <taxon>Ascomycota</taxon>
        <taxon>Pezizomycotina</taxon>
        <taxon>Sordariomycetes</taxon>
        <taxon>Hypocreomycetidae</taxon>
        <taxon>Hypocreales</taxon>
        <taxon>Hypocreaceae</taxon>
        <taxon>Cladobotryum</taxon>
    </lineage>
</organism>
<proteinExistence type="predicted"/>
<reference evidence="2 3" key="1">
    <citation type="submission" date="2024-01" db="EMBL/GenBank/DDBJ databases">
        <title>Complete genome of Cladobotryum mycophilum ATHUM6906.</title>
        <authorList>
            <person name="Christinaki A.C."/>
            <person name="Myridakis A.I."/>
            <person name="Kouvelis V.N."/>
        </authorList>
    </citation>
    <scope>NUCLEOTIDE SEQUENCE [LARGE SCALE GENOMIC DNA]</scope>
    <source>
        <strain evidence="2 3">ATHUM6906</strain>
    </source>
</reference>
<name>A0ABR0SVM7_9HYPO</name>
<comment type="caution">
    <text evidence="2">The sequence shown here is derived from an EMBL/GenBank/DDBJ whole genome shotgun (WGS) entry which is preliminary data.</text>
</comment>
<feature type="compositionally biased region" description="Polar residues" evidence="1">
    <location>
        <begin position="78"/>
        <end position="97"/>
    </location>
</feature>
<feature type="region of interest" description="Disordered" evidence="1">
    <location>
        <begin position="23"/>
        <end position="97"/>
    </location>
</feature>
<dbReference type="EMBL" id="JAVFKD010000004">
    <property type="protein sequence ID" value="KAK5996221.1"/>
    <property type="molecule type" value="Genomic_DNA"/>
</dbReference>
<evidence type="ECO:0000256" key="1">
    <source>
        <dbReference type="SAM" id="MobiDB-lite"/>
    </source>
</evidence>
<accession>A0ABR0SVM7</accession>
<protein>
    <submittedName>
        <fullName evidence="2">Uncharacterized protein</fullName>
    </submittedName>
</protein>
<evidence type="ECO:0000313" key="2">
    <source>
        <dbReference type="EMBL" id="KAK5996221.1"/>
    </source>
</evidence>
<gene>
    <name evidence="2" type="ORF">PT974_04652</name>
</gene>
<evidence type="ECO:0000313" key="3">
    <source>
        <dbReference type="Proteomes" id="UP001338125"/>
    </source>
</evidence>
<dbReference type="Proteomes" id="UP001338125">
    <property type="component" value="Unassembled WGS sequence"/>
</dbReference>
<sequence>MPKKGPSRKPLRTNDDLEHIAAKGAKEKNRAGAWAYNNAQQPAPSRPLRNGAGDRAEQVLESDVGGTNTASREWEISGVNTEMPPQQSLGIPRTSSYSIGPSSEIRTACAPLYTDEILPLGRQIPAGVPQPDFAFLDAQGGTDIQPPLPTYPVSVRSANNNFESAYTIFNSFAPQSAISRAFLRIIGIGTRPVPPGNRLRFPARTPAGLIQPEEFATIEIQSIRYGINPIILTLVVLNDESLTRQIDLFLGGRVLERFGGCFQSLSIVGSLPYTPEIAMNDQENLMTVPDFTGELMPLPLSWSSPLSFARSQTATAIASGFDPTRRPQPNIGPNTLISPSWPRQGQMLSSNLLPISSQQVEALAISLPSGAASTAESIFSSNGISLQDSIGYTEEPSDSAFVHTISGQSLAAMTTSHVADGVPPLGGDVINVPMITIDGVSPDFGHPQNLFGLAEEW</sequence>
<keyword evidence="3" id="KW-1185">Reference proteome</keyword>